<sequence length="29" mass="3551">MAEDGVEFVIYWSRFIINFFSMPFLDTQF</sequence>
<dbReference type="AlphaFoldDB" id="A0A0E9U2V8"/>
<name>A0A0E9U2V8_ANGAN</name>
<proteinExistence type="predicted"/>
<accession>A0A0E9U2V8</accession>
<reference evidence="1" key="2">
    <citation type="journal article" date="2015" name="Fish Shellfish Immunol.">
        <title>Early steps in the European eel (Anguilla anguilla)-Vibrio vulnificus interaction in the gills: Role of the RtxA13 toxin.</title>
        <authorList>
            <person name="Callol A."/>
            <person name="Pajuelo D."/>
            <person name="Ebbesson L."/>
            <person name="Teles M."/>
            <person name="MacKenzie S."/>
            <person name="Amaro C."/>
        </authorList>
    </citation>
    <scope>NUCLEOTIDE SEQUENCE</scope>
</reference>
<dbReference type="EMBL" id="GBXM01049304">
    <property type="protein sequence ID" value="JAH59273.1"/>
    <property type="molecule type" value="Transcribed_RNA"/>
</dbReference>
<organism evidence="1">
    <name type="scientific">Anguilla anguilla</name>
    <name type="common">European freshwater eel</name>
    <name type="synonym">Muraena anguilla</name>
    <dbReference type="NCBI Taxonomy" id="7936"/>
    <lineage>
        <taxon>Eukaryota</taxon>
        <taxon>Metazoa</taxon>
        <taxon>Chordata</taxon>
        <taxon>Craniata</taxon>
        <taxon>Vertebrata</taxon>
        <taxon>Euteleostomi</taxon>
        <taxon>Actinopterygii</taxon>
        <taxon>Neopterygii</taxon>
        <taxon>Teleostei</taxon>
        <taxon>Anguilliformes</taxon>
        <taxon>Anguillidae</taxon>
        <taxon>Anguilla</taxon>
    </lineage>
</organism>
<protein>
    <submittedName>
        <fullName evidence="1">Uncharacterized protein</fullName>
    </submittedName>
</protein>
<reference evidence="1" key="1">
    <citation type="submission" date="2014-11" db="EMBL/GenBank/DDBJ databases">
        <authorList>
            <person name="Amaro Gonzalez C."/>
        </authorList>
    </citation>
    <scope>NUCLEOTIDE SEQUENCE</scope>
</reference>
<evidence type="ECO:0000313" key="1">
    <source>
        <dbReference type="EMBL" id="JAH59273.1"/>
    </source>
</evidence>